<evidence type="ECO:0000313" key="3">
    <source>
        <dbReference type="Proteomes" id="UP000325723"/>
    </source>
</evidence>
<proteinExistence type="predicted"/>
<protein>
    <submittedName>
        <fullName evidence="2">Uncharacterized protein</fullName>
    </submittedName>
</protein>
<keyword evidence="1" id="KW-0472">Membrane</keyword>
<keyword evidence="1" id="KW-0812">Transmembrane</keyword>
<sequence length="56" mass="6098">MVAGIWFQQMSESDLRRAIGPCGILILLLLAGFVPFLQMTVAFIPAVLDTPPIVKV</sequence>
<evidence type="ECO:0000256" key="1">
    <source>
        <dbReference type="SAM" id="Phobius"/>
    </source>
</evidence>
<dbReference type="Proteomes" id="UP000325723">
    <property type="component" value="Unassembled WGS sequence"/>
</dbReference>
<gene>
    <name evidence="2" type="ORF">PS900_02196</name>
</gene>
<comment type="caution">
    <text evidence="2">The sequence shown here is derived from an EMBL/GenBank/DDBJ whole genome shotgun (WGS) entry which is preliminary data.</text>
</comment>
<feature type="transmembrane region" description="Helical" evidence="1">
    <location>
        <begin position="21"/>
        <end position="48"/>
    </location>
</feature>
<keyword evidence="1" id="KW-1133">Transmembrane helix</keyword>
<organism evidence="2 3">
    <name type="scientific">Pseudomonas fluorescens</name>
    <dbReference type="NCBI Taxonomy" id="294"/>
    <lineage>
        <taxon>Bacteria</taxon>
        <taxon>Pseudomonadati</taxon>
        <taxon>Pseudomonadota</taxon>
        <taxon>Gammaproteobacteria</taxon>
        <taxon>Pseudomonadales</taxon>
        <taxon>Pseudomonadaceae</taxon>
        <taxon>Pseudomonas</taxon>
    </lineage>
</organism>
<accession>A0A8H2NQR0</accession>
<name>A0A8H2NQR0_PSEFL</name>
<dbReference type="AlphaFoldDB" id="A0A8H2NQR0"/>
<evidence type="ECO:0000313" key="2">
    <source>
        <dbReference type="EMBL" id="VVO88466.1"/>
    </source>
</evidence>
<dbReference type="EMBL" id="CABVIE010000006">
    <property type="protein sequence ID" value="VVO88466.1"/>
    <property type="molecule type" value="Genomic_DNA"/>
</dbReference>
<reference evidence="2 3" key="1">
    <citation type="submission" date="2019-09" db="EMBL/GenBank/DDBJ databases">
        <authorList>
            <person name="Chandra G."/>
            <person name="Truman W A."/>
        </authorList>
    </citation>
    <scope>NUCLEOTIDE SEQUENCE [LARGE SCALE GENOMIC DNA]</scope>
    <source>
        <strain evidence="2">PS900</strain>
    </source>
</reference>